<evidence type="ECO:0000313" key="1">
    <source>
        <dbReference type="EMBL" id="EKC19277.1"/>
    </source>
</evidence>
<dbReference type="HOGENOM" id="CLU_1054654_0_0_1"/>
<dbReference type="EMBL" id="JH818688">
    <property type="protein sequence ID" value="EKC19277.1"/>
    <property type="molecule type" value="Genomic_DNA"/>
</dbReference>
<dbReference type="Pfam" id="PF02760">
    <property type="entry name" value="HIN"/>
    <property type="match status" value="1"/>
</dbReference>
<dbReference type="InterPro" id="IPR012340">
    <property type="entry name" value="NA-bd_OB-fold"/>
</dbReference>
<dbReference type="AlphaFoldDB" id="K1P6N0"/>
<gene>
    <name evidence="1" type="ORF">CGI_10009001</name>
</gene>
<sequence>MKVVDLLPLIKYKKQNGEMGNMFTVAVCDNTTACIAKVYDAEKITSMIVDEVLIMENFYIRDGELAITVRSKVFRTGETITVPDDVMENAKSLLGQKGNADSPSKIIEAATSPKKTVVSVKGVVYKHLPSDTVDIPSDEDDSSDEDKTPTGVIIGIADLKRYRCCVNDRCYKRKLKDDRCSSCGVFYKNQSSGEAFIAQLLLKCTESATIKTYTVFTQQLEQLTTATNVSLKSKSLETDIAKKFPITVKYQSLNEKLTKIAVQK</sequence>
<dbReference type="InterPro" id="IPR004021">
    <property type="entry name" value="HIN200/IF120x"/>
</dbReference>
<dbReference type="Gene3D" id="2.40.50.140">
    <property type="entry name" value="Nucleic acid-binding proteins"/>
    <property type="match status" value="1"/>
</dbReference>
<proteinExistence type="predicted"/>
<protein>
    <submittedName>
        <fullName evidence="1">Uncharacterized protein</fullName>
    </submittedName>
</protein>
<accession>K1P6N0</accession>
<organism evidence="1">
    <name type="scientific">Magallana gigas</name>
    <name type="common">Pacific oyster</name>
    <name type="synonym">Crassostrea gigas</name>
    <dbReference type="NCBI Taxonomy" id="29159"/>
    <lineage>
        <taxon>Eukaryota</taxon>
        <taxon>Metazoa</taxon>
        <taxon>Spiralia</taxon>
        <taxon>Lophotrochozoa</taxon>
        <taxon>Mollusca</taxon>
        <taxon>Bivalvia</taxon>
        <taxon>Autobranchia</taxon>
        <taxon>Pteriomorphia</taxon>
        <taxon>Ostreida</taxon>
        <taxon>Ostreoidea</taxon>
        <taxon>Ostreidae</taxon>
        <taxon>Magallana</taxon>
    </lineage>
</organism>
<reference evidence="1" key="1">
    <citation type="journal article" date="2012" name="Nature">
        <title>The oyster genome reveals stress adaptation and complexity of shell formation.</title>
        <authorList>
            <person name="Zhang G."/>
            <person name="Fang X."/>
            <person name="Guo X."/>
            <person name="Li L."/>
            <person name="Luo R."/>
            <person name="Xu F."/>
            <person name="Yang P."/>
            <person name="Zhang L."/>
            <person name="Wang X."/>
            <person name="Qi H."/>
            <person name="Xiong Z."/>
            <person name="Que H."/>
            <person name="Xie Y."/>
            <person name="Holland P.W."/>
            <person name="Paps J."/>
            <person name="Zhu Y."/>
            <person name="Wu F."/>
            <person name="Chen Y."/>
            <person name="Wang J."/>
            <person name="Peng C."/>
            <person name="Meng J."/>
            <person name="Yang L."/>
            <person name="Liu J."/>
            <person name="Wen B."/>
            <person name="Zhang N."/>
            <person name="Huang Z."/>
            <person name="Zhu Q."/>
            <person name="Feng Y."/>
            <person name="Mount A."/>
            <person name="Hedgecock D."/>
            <person name="Xu Z."/>
            <person name="Liu Y."/>
            <person name="Domazet-Loso T."/>
            <person name="Du Y."/>
            <person name="Sun X."/>
            <person name="Zhang S."/>
            <person name="Liu B."/>
            <person name="Cheng P."/>
            <person name="Jiang X."/>
            <person name="Li J."/>
            <person name="Fan D."/>
            <person name="Wang W."/>
            <person name="Fu W."/>
            <person name="Wang T."/>
            <person name="Wang B."/>
            <person name="Zhang J."/>
            <person name="Peng Z."/>
            <person name="Li Y."/>
            <person name="Li N."/>
            <person name="Wang J."/>
            <person name="Chen M."/>
            <person name="He Y."/>
            <person name="Tan F."/>
            <person name="Song X."/>
            <person name="Zheng Q."/>
            <person name="Huang R."/>
            <person name="Yang H."/>
            <person name="Du X."/>
            <person name="Chen L."/>
            <person name="Yang M."/>
            <person name="Gaffney P.M."/>
            <person name="Wang S."/>
            <person name="Luo L."/>
            <person name="She Z."/>
            <person name="Ming Y."/>
            <person name="Huang W."/>
            <person name="Zhang S."/>
            <person name="Huang B."/>
            <person name="Zhang Y."/>
            <person name="Qu T."/>
            <person name="Ni P."/>
            <person name="Miao G."/>
            <person name="Wang J."/>
            <person name="Wang Q."/>
            <person name="Steinberg C.E."/>
            <person name="Wang H."/>
            <person name="Li N."/>
            <person name="Qian L."/>
            <person name="Zhang G."/>
            <person name="Li Y."/>
            <person name="Yang H."/>
            <person name="Liu X."/>
            <person name="Wang J."/>
            <person name="Yin Y."/>
            <person name="Wang J."/>
        </authorList>
    </citation>
    <scope>NUCLEOTIDE SEQUENCE [LARGE SCALE GENOMIC DNA]</scope>
    <source>
        <strain evidence="1">05x7-T-G4-1.051#20</strain>
    </source>
</reference>
<dbReference type="InParanoid" id="K1P6N0"/>
<name>K1P6N0_MAGGI</name>